<evidence type="ECO:0000313" key="3">
    <source>
        <dbReference type="Proteomes" id="UP000036987"/>
    </source>
</evidence>
<feature type="region of interest" description="Disordered" evidence="1">
    <location>
        <begin position="931"/>
        <end position="959"/>
    </location>
</feature>
<sequence length="1008" mass="113978">MMPRISSRHNSHKSSEKNKERWDVLPEPLEKRGNAGEVSVKKGIERDEDESGFVSDRWMGDGNVEGVDVKVDMKTVVEKIEKLKSSQSKSIYGSSKKRERGEEGRQEEHEKKRDEKVLARRENSGGNDSNGNGRESGLGRIKDCGQFKERGRGDIKKERGVDLEKKEDRGKEYVLNKEKEPEKVTDFLHRNSQTGRANGKFPLKGDTDNNERYSQNGHSKEVHYKDLGKQTRRDGSAEKYKCIGSVTDNSERKLNSDDRRRNAAYKELRYKDEKYRENYQEDSGRDQKYRDEKRHGSVRSENKYGTDSQIPKMHNGSRVNGINHESSLTNHEKDSASFLHIYEDREKTNNRKLDIDQDIRLDSFHSGRVDSTNRQNYQKKPLLSNLPVVVKDEERSQSKERHHTSSASSGDLAGVSGATGRSLNSKSVESVVKRKDVVQQDNIKVEEHSFSRYYARSDGHTSAINSTEKMTTHLDQHYSRKRSGSRGYDCEEPLQKRSYSKDGREPPDDGPTCAVDSLASTRPDHFPGSSPGHILQHMPIRCGADVSVLGSFEENNRNQCVDRNSNNQYRRNGGQPNTWKGNWPSQNGNRFVGYPHGPSPGYPPAVHPFSSPSMFGVRPFMEMNHPVPFQMSDNHFAWQNPSDSCPPHFQGWHGRAGWDQGRHFIGGNRGWDVDRKFLNDQKEVFESQKSEFLISQNEHSQMKPTQEDSSERKHAGGQLLRDDQNQSKLNETPHRNDSDSKACIESLDKCCAEMSSNKRLKISENVTSNDNDADADADFYKTYLSKLNPSVGLAGPELYKKFIATVAARDVTSKDSKLGTNTTIRSHIEDKKIIFSPLSEDFFKENIHLYNKIIKGSNVNFSSSIAYSHQSAVKKETNQEVRYASDEDTMSNVIALEGKTNEISGKEHEQISDVDSQKSLSDKGTIEVATAHEEKISENSRKEPEQVPEVDSQKSLSNEGTIEVATAHKEKPDIIPSDVILSVESSLGCGDLKPVCLSRIHHSPKSTH</sequence>
<feature type="compositionally biased region" description="Basic and acidic residues" evidence="1">
    <location>
        <begin position="493"/>
        <end position="507"/>
    </location>
</feature>
<gene>
    <name evidence="2" type="ORF">ZOSMA_65G01020</name>
</gene>
<dbReference type="Proteomes" id="UP000036987">
    <property type="component" value="Unassembled WGS sequence"/>
</dbReference>
<feature type="region of interest" description="Disordered" evidence="1">
    <location>
        <begin position="464"/>
        <end position="532"/>
    </location>
</feature>
<feature type="region of interest" description="Disordered" evidence="1">
    <location>
        <begin position="366"/>
        <end position="430"/>
    </location>
</feature>
<feature type="compositionally biased region" description="Basic and acidic residues" evidence="1">
    <location>
        <begin position="705"/>
        <end position="740"/>
    </location>
</feature>
<dbReference type="STRING" id="29655.A0A0K9NT17"/>
<feature type="compositionally biased region" description="Basic and acidic residues" evidence="1">
    <location>
        <begin position="931"/>
        <end position="945"/>
    </location>
</feature>
<feature type="compositionally biased region" description="Low complexity" evidence="1">
    <location>
        <begin position="85"/>
        <end position="94"/>
    </location>
</feature>
<feature type="compositionally biased region" description="Polar residues" evidence="1">
    <location>
        <begin position="317"/>
        <end position="329"/>
    </location>
</feature>
<accession>A0A0K9NT17</accession>
<keyword evidence="3" id="KW-1185">Reference proteome</keyword>
<feature type="compositionally biased region" description="Basic and acidic residues" evidence="1">
    <location>
        <begin position="218"/>
        <end position="241"/>
    </location>
</feature>
<feature type="region of interest" description="Disordered" evidence="1">
    <location>
        <begin position="692"/>
        <end position="740"/>
    </location>
</feature>
<dbReference type="PANTHER" id="PTHR34837">
    <property type="entry name" value="OS05G0595500 PROTEIN"/>
    <property type="match status" value="1"/>
</dbReference>
<feature type="region of interest" description="Disordered" evidence="1">
    <location>
        <begin position="1"/>
        <end position="332"/>
    </location>
</feature>
<evidence type="ECO:0000313" key="2">
    <source>
        <dbReference type="EMBL" id="KMZ59768.1"/>
    </source>
</evidence>
<dbReference type="OMA" id="MEEIFEC"/>
<feature type="compositionally biased region" description="Polar residues" evidence="1">
    <location>
        <begin position="693"/>
        <end position="704"/>
    </location>
</feature>
<feature type="compositionally biased region" description="Polar residues" evidence="1">
    <location>
        <begin position="369"/>
        <end position="378"/>
    </location>
</feature>
<feature type="region of interest" description="Disordered" evidence="1">
    <location>
        <begin position="558"/>
        <end position="584"/>
    </location>
</feature>
<feature type="compositionally biased region" description="Low complexity" evidence="1">
    <location>
        <begin position="124"/>
        <end position="135"/>
    </location>
</feature>
<comment type="caution">
    <text evidence="2">The sequence shown here is derived from an EMBL/GenBank/DDBJ whole genome shotgun (WGS) entry which is preliminary data.</text>
</comment>
<proteinExistence type="predicted"/>
<feature type="compositionally biased region" description="Basic residues" evidence="1">
    <location>
        <begin position="1"/>
        <end position="12"/>
    </location>
</feature>
<dbReference type="PANTHER" id="PTHR34837:SF1">
    <property type="entry name" value="LOW PROTEIN: ZINC FINGER CCCH DOMAIN PROTEIN"/>
    <property type="match status" value="1"/>
</dbReference>
<feature type="compositionally biased region" description="Basic and acidic residues" evidence="1">
    <location>
        <begin position="99"/>
        <end position="123"/>
    </location>
</feature>
<feature type="compositionally biased region" description="Polar residues" evidence="1">
    <location>
        <begin position="419"/>
        <end position="428"/>
    </location>
</feature>
<dbReference type="OrthoDB" id="1938945at2759"/>
<feature type="compositionally biased region" description="Basic and acidic residues" evidence="1">
    <location>
        <begin position="13"/>
        <end position="45"/>
    </location>
</feature>
<name>A0A0K9NT17_ZOSMR</name>
<feature type="compositionally biased region" description="Basic and acidic residues" evidence="1">
    <location>
        <begin position="249"/>
        <end position="304"/>
    </location>
</feature>
<feature type="compositionally biased region" description="Basic and acidic residues" evidence="1">
    <location>
        <begin position="390"/>
        <end position="399"/>
    </location>
</feature>
<organism evidence="2 3">
    <name type="scientific">Zostera marina</name>
    <name type="common">Eelgrass</name>
    <dbReference type="NCBI Taxonomy" id="29655"/>
    <lineage>
        <taxon>Eukaryota</taxon>
        <taxon>Viridiplantae</taxon>
        <taxon>Streptophyta</taxon>
        <taxon>Embryophyta</taxon>
        <taxon>Tracheophyta</taxon>
        <taxon>Spermatophyta</taxon>
        <taxon>Magnoliopsida</taxon>
        <taxon>Liliopsida</taxon>
        <taxon>Zosteraceae</taxon>
        <taxon>Zostera</taxon>
    </lineage>
</organism>
<feature type="compositionally biased region" description="Basic and acidic residues" evidence="1">
    <location>
        <begin position="67"/>
        <end position="84"/>
    </location>
</feature>
<dbReference type="EMBL" id="LFYR01001739">
    <property type="protein sequence ID" value="KMZ59768.1"/>
    <property type="molecule type" value="Genomic_DNA"/>
</dbReference>
<evidence type="ECO:0000256" key="1">
    <source>
        <dbReference type="SAM" id="MobiDB-lite"/>
    </source>
</evidence>
<feature type="compositionally biased region" description="Basic and acidic residues" evidence="1">
    <location>
        <begin position="140"/>
        <end position="189"/>
    </location>
</feature>
<protein>
    <submittedName>
        <fullName evidence="2">Uncharacterized protein</fullName>
    </submittedName>
</protein>
<dbReference type="AlphaFoldDB" id="A0A0K9NT17"/>
<reference evidence="3" key="1">
    <citation type="journal article" date="2016" name="Nature">
        <title>The genome of the seagrass Zostera marina reveals angiosperm adaptation to the sea.</title>
        <authorList>
            <person name="Olsen J.L."/>
            <person name="Rouze P."/>
            <person name="Verhelst B."/>
            <person name="Lin Y.-C."/>
            <person name="Bayer T."/>
            <person name="Collen J."/>
            <person name="Dattolo E."/>
            <person name="De Paoli E."/>
            <person name="Dittami S."/>
            <person name="Maumus F."/>
            <person name="Michel G."/>
            <person name="Kersting A."/>
            <person name="Lauritano C."/>
            <person name="Lohaus R."/>
            <person name="Toepel M."/>
            <person name="Tonon T."/>
            <person name="Vanneste K."/>
            <person name="Amirebrahimi M."/>
            <person name="Brakel J."/>
            <person name="Bostroem C."/>
            <person name="Chovatia M."/>
            <person name="Grimwood J."/>
            <person name="Jenkins J.W."/>
            <person name="Jueterbock A."/>
            <person name="Mraz A."/>
            <person name="Stam W.T."/>
            <person name="Tice H."/>
            <person name="Bornberg-Bauer E."/>
            <person name="Green P.J."/>
            <person name="Pearson G.A."/>
            <person name="Procaccini G."/>
            <person name="Duarte C.M."/>
            <person name="Schmutz J."/>
            <person name="Reusch T.B.H."/>
            <person name="Van de Peer Y."/>
        </authorList>
    </citation>
    <scope>NUCLEOTIDE SEQUENCE [LARGE SCALE GENOMIC DNA]</scope>
    <source>
        <strain evidence="3">cv. Finnish</strain>
    </source>
</reference>